<comment type="caution">
    <text evidence="1">The sequence shown here is derived from an EMBL/GenBank/DDBJ whole genome shotgun (WGS) entry which is preliminary data.</text>
</comment>
<dbReference type="Proteomes" id="UP000297429">
    <property type="component" value="Unassembled WGS sequence"/>
</dbReference>
<evidence type="ECO:0000313" key="1">
    <source>
        <dbReference type="EMBL" id="RLJ80218.1"/>
    </source>
</evidence>
<dbReference type="AlphaFoldDB" id="A0A497YC11"/>
<sequence length="416" mass="47570">MIRLNIKNLSIILTTLISFKTVAQQVADPFQIGFKLIDSGNYLGARDTVLKMKQNYYKENHLIEGISPPTLVDQSLALFESFLGETLDLNWKKSKLRATKGEQVNFTPAIPYIINYCANKQVVMINEDHNTPKHRILTYNLLDKFYKMGFRYLAVEALESDLAYRNFGFPQINSGMYTAEPNMGNLMKKAIKLGFKLIRYESKDRTEYTGDSESYLDNIREVNQAKNLNDILLKDPKAKILVHAGHGHIWEKGGNIIFMAEYFRIISGIDPVTINQAINSMYEFKEKLDSTINLKHTDVPYIVLDKDKNPRVSGGDAKGAYDMLVTWPTPQEKYGRKDYLLSKEGTKFSIITVTKRDEGKLVQIMALNPNDNIPLDQFIVKHEIYKYGVALQAGEYNVHVVDNNGRIIRKHKISIL</sequence>
<dbReference type="OrthoDB" id="277629at2"/>
<reference evidence="1 3" key="1">
    <citation type="submission" date="2018-10" db="EMBL/GenBank/DDBJ databases">
        <title>Genomic Encyclopedia of Archaeal and Bacterial Type Strains, Phase II (KMG-II): from individual species to whole genera.</title>
        <authorList>
            <person name="Goeker M."/>
        </authorList>
    </citation>
    <scope>NUCLEOTIDE SEQUENCE [LARGE SCALE GENOMIC DNA]</scope>
    <source>
        <strain evidence="1 3">DSM 19624</strain>
    </source>
</reference>
<protein>
    <submittedName>
        <fullName evidence="1">Uncharacterized protein</fullName>
    </submittedName>
</protein>
<dbReference type="EMBL" id="RCCK01000010">
    <property type="protein sequence ID" value="RLJ80218.1"/>
    <property type="molecule type" value="Genomic_DNA"/>
</dbReference>
<dbReference type="RefSeq" id="WP_121282828.1">
    <property type="nucleotide sequence ID" value="NZ_RCCK01000010.1"/>
</dbReference>
<evidence type="ECO:0000313" key="3">
    <source>
        <dbReference type="Proteomes" id="UP000273898"/>
    </source>
</evidence>
<keyword evidence="4" id="KW-1185">Reference proteome</keyword>
<dbReference type="Proteomes" id="UP000273898">
    <property type="component" value="Unassembled WGS sequence"/>
</dbReference>
<gene>
    <name evidence="1" type="ORF">BCL90_0968</name>
    <name evidence="2" type="ORF">E3V97_12975</name>
</gene>
<dbReference type="EMBL" id="SOPX01000002">
    <property type="protein sequence ID" value="TFB31499.1"/>
    <property type="molecule type" value="Genomic_DNA"/>
</dbReference>
<accession>A0A497YC11</accession>
<evidence type="ECO:0000313" key="2">
    <source>
        <dbReference type="EMBL" id="TFB31499.1"/>
    </source>
</evidence>
<evidence type="ECO:0000313" key="4">
    <source>
        <dbReference type="Proteomes" id="UP000297429"/>
    </source>
</evidence>
<name>A0A497YC11_9SPHI</name>
<organism evidence="1 3">
    <name type="scientific">Pedobacter alluvionis</name>
    <dbReference type="NCBI Taxonomy" id="475253"/>
    <lineage>
        <taxon>Bacteria</taxon>
        <taxon>Pseudomonadati</taxon>
        <taxon>Bacteroidota</taxon>
        <taxon>Sphingobacteriia</taxon>
        <taxon>Sphingobacteriales</taxon>
        <taxon>Sphingobacteriaceae</taxon>
        <taxon>Pedobacter</taxon>
    </lineage>
</organism>
<proteinExistence type="predicted"/>
<reference evidence="2 4" key="2">
    <citation type="submission" date="2019-03" db="EMBL/GenBank/DDBJ databases">
        <authorList>
            <person name="He R.-H."/>
        </authorList>
    </citation>
    <scope>NUCLEOTIDE SEQUENCE [LARGE SCALE GENOMIC DNA]</scope>
    <source>
        <strain evidence="2 4">DSM 19624</strain>
    </source>
</reference>